<organism evidence="1 2">
    <name type="scientific">Caballeronia calidae</name>
    <dbReference type="NCBI Taxonomy" id="1777139"/>
    <lineage>
        <taxon>Bacteria</taxon>
        <taxon>Pseudomonadati</taxon>
        <taxon>Pseudomonadota</taxon>
        <taxon>Betaproteobacteria</taxon>
        <taxon>Burkholderiales</taxon>
        <taxon>Burkholderiaceae</taxon>
        <taxon>Caballeronia</taxon>
    </lineage>
</organism>
<keyword evidence="2" id="KW-1185">Reference proteome</keyword>
<name>A0A158A7S4_9BURK</name>
<reference evidence="1" key="1">
    <citation type="submission" date="2016-01" db="EMBL/GenBank/DDBJ databases">
        <authorList>
            <person name="Peeters C."/>
        </authorList>
    </citation>
    <scope>NUCLEOTIDE SEQUENCE</scope>
    <source>
        <strain evidence="1">LMG 29321</strain>
    </source>
</reference>
<proteinExistence type="predicted"/>
<gene>
    <name evidence="1" type="ORF">AWB78_01358</name>
</gene>
<evidence type="ECO:0000313" key="2">
    <source>
        <dbReference type="Proteomes" id="UP000071859"/>
    </source>
</evidence>
<protein>
    <submittedName>
        <fullName evidence="1">Uncharacterized protein</fullName>
    </submittedName>
</protein>
<accession>A0A158A7S4</accession>
<evidence type="ECO:0000313" key="1">
    <source>
        <dbReference type="EMBL" id="SAK53769.1"/>
    </source>
</evidence>
<sequence>MVLLFFCISGVLGSLGKAQLRSSRRSGRQPGRNLGPDVDLLAQTLKRYPGVLLVVANDWPLASSIDVVRTELTRLRPRVADVLDRGRREKTREEAIFEHAAEKDAAFAILSSPEFAFTARTVNVRVNVTEETGFDSEAADKLEVMLSSFGEQATSYITLQEFRQSTFYENPRHLGKDFTSLYIGYSIASLMGLQKRSGA</sequence>
<comment type="caution">
    <text evidence="1">The sequence shown here is derived from an EMBL/GenBank/DDBJ whole genome shotgun (WGS) entry which is preliminary data.</text>
</comment>
<dbReference type="EMBL" id="FCOX02000004">
    <property type="protein sequence ID" value="SAK53769.1"/>
    <property type="molecule type" value="Genomic_DNA"/>
</dbReference>
<dbReference type="Proteomes" id="UP000071859">
    <property type="component" value="Unassembled WGS sequence"/>
</dbReference>
<dbReference type="AlphaFoldDB" id="A0A158A7S4"/>